<dbReference type="PANTHER" id="PTHR28532">
    <property type="entry name" value="GEO13458P1"/>
    <property type="match status" value="1"/>
</dbReference>
<feature type="region of interest" description="Disordered" evidence="2">
    <location>
        <begin position="83"/>
        <end position="132"/>
    </location>
</feature>
<proteinExistence type="inferred from homology"/>
<dbReference type="Pfam" id="PF09811">
    <property type="entry name" value="Yae1_N"/>
    <property type="match status" value="1"/>
</dbReference>
<feature type="region of interest" description="Disordered" evidence="2">
    <location>
        <begin position="1"/>
        <end position="20"/>
    </location>
</feature>
<dbReference type="AlphaFoldDB" id="A0A9P8L0F9"/>
<protein>
    <recommendedName>
        <fullName evidence="3">Essential protein Yae1 N-terminal domain-containing protein</fullName>
    </recommendedName>
</protein>
<keyword evidence="5" id="KW-1185">Reference proteome</keyword>
<feature type="compositionally biased region" description="Gly residues" evidence="2">
    <location>
        <begin position="182"/>
        <end position="210"/>
    </location>
</feature>
<sequence>MQDDSGQVIPGQEDGDEDPFFSVLNLEDKFYREGHAEGVSDGARAGLLEGHIFGLEKGFEKYLAMGRLHGRAVVWAGRLQKCQKPPSTTASNLKQIPKTPQDPPPPSHSPTATTSPQISLTRQPSPLPPNPRLEKHILHLHALTDPTTLSNQNTEDSVSDFDDRLKRALAKAKVIGRIIGEDSGGGGGGGKGGNRGTNGGGEGSIEDVGG</sequence>
<dbReference type="OrthoDB" id="48036at2759"/>
<evidence type="ECO:0000313" key="4">
    <source>
        <dbReference type="EMBL" id="KAH0536090.1"/>
    </source>
</evidence>
<feature type="region of interest" description="Disordered" evidence="2">
    <location>
        <begin position="178"/>
        <end position="210"/>
    </location>
</feature>
<dbReference type="InterPro" id="IPR019191">
    <property type="entry name" value="Essential_protein_Yae1_N"/>
</dbReference>
<evidence type="ECO:0000313" key="5">
    <source>
        <dbReference type="Proteomes" id="UP000698800"/>
    </source>
</evidence>
<dbReference type="Proteomes" id="UP000698800">
    <property type="component" value="Unassembled WGS sequence"/>
</dbReference>
<dbReference type="PANTHER" id="PTHR28532:SF1">
    <property type="entry name" value="ORAL CANCER OVEREXPRESSED 1"/>
    <property type="match status" value="1"/>
</dbReference>
<name>A0A9P8L0F9_9PEZI</name>
<reference evidence="4" key="1">
    <citation type="submission" date="2021-03" db="EMBL/GenBank/DDBJ databases">
        <title>Comparative genomics and phylogenomic investigation of the class Geoglossomycetes provide insights into ecological specialization and systematics.</title>
        <authorList>
            <person name="Melie T."/>
            <person name="Pirro S."/>
            <person name="Miller A.N."/>
            <person name="Quandt A."/>
        </authorList>
    </citation>
    <scope>NUCLEOTIDE SEQUENCE</scope>
    <source>
        <strain evidence="4">GBOQ0MN5Z8</strain>
    </source>
</reference>
<evidence type="ECO:0000259" key="3">
    <source>
        <dbReference type="Pfam" id="PF09811"/>
    </source>
</evidence>
<comment type="caution">
    <text evidence="4">The sequence shown here is derived from an EMBL/GenBank/DDBJ whole genome shotgun (WGS) entry which is preliminary data.</text>
</comment>
<organism evidence="4 5">
    <name type="scientific">Glutinoglossum americanum</name>
    <dbReference type="NCBI Taxonomy" id="1670608"/>
    <lineage>
        <taxon>Eukaryota</taxon>
        <taxon>Fungi</taxon>
        <taxon>Dikarya</taxon>
        <taxon>Ascomycota</taxon>
        <taxon>Pezizomycotina</taxon>
        <taxon>Geoglossomycetes</taxon>
        <taxon>Geoglossales</taxon>
        <taxon>Geoglossaceae</taxon>
        <taxon>Glutinoglossum</taxon>
    </lineage>
</organism>
<feature type="domain" description="Essential protein Yae1 N-terminal" evidence="3">
    <location>
        <begin position="34"/>
        <end position="72"/>
    </location>
</feature>
<evidence type="ECO:0000256" key="2">
    <source>
        <dbReference type="SAM" id="MobiDB-lite"/>
    </source>
</evidence>
<gene>
    <name evidence="4" type="ORF">FGG08_007017</name>
</gene>
<dbReference type="InterPro" id="IPR052436">
    <property type="entry name" value="LTO1_adapter"/>
</dbReference>
<evidence type="ECO:0000256" key="1">
    <source>
        <dbReference type="ARBA" id="ARBA00038090"/>
    </source>
</evidence>
<feature type="compositionally biased region" description="Polar residues" evidence="2">
    <location>
        <begin position="85"/>
        <end position="94"/>
    </location>
</feature>
<comment type="similarity">
    <text evidence="1">Belongs to the LTO1 family.</text>
</comment>
<accession>A0A9P8L0F9</accession>
<dbReference type="EMBL" id="JAGHQL010000236">
    <property type="protein sequence ID" value="KAH0536090.1"/>
    <property type="molecule type" value="Genomic_DNA"/>
</dbReference>